<comment type="caution">
    <text evidence="2">The sequence shown here is derived from an EMBL/GenBank/DDBJ whole genome shotgun (WGS) entry which is preliminary data.</text>
</comment>
<name>A0A9J6GQL4_HAELO</name>
<evidence type="ECO:0000313" key="2">
    <source>
        <dbReference type="EMBL" id="KAH9376524.1"/>
    </source>
</evidence>
<feature type="region of interest" description="Disordered" evidence="1">
    <location>
        <begin position="1"/>
        <end position="41"/>
    </location>
</feature>
<dbReference type="Proteomes" id="UP000821853">
    <property type="component" value="Unassembled WGS sequence"/>
</dbReference>
<organism evidence="2 3">
    <name type="scientific">Haemaphysalis longicornis</name>
    <name type="common">Bush tick</name>
    <dbReference type="NCBI Taxonomy" id="44386"/>
    <lineage>
        <taxon>Eukaryota</taxon>
        <taxon>Metazoa</taxon>
        <taxon>Ecdysozoa</taxon>
        <taxon>Arthropoda</taxon>
        <taxon>Chelicerata</taxon>
        <taxon>Arachnida</taxon>
        <taxon>Acari</taxon>
        <taxon>Parasitiformes</taxon>
        <taxon>Ixodida</taxon>
        <taxon>Ixodoidea</taxon>
        <taxon>Ixodidae</taxon>
        <taxon>Haemaphysalinae</taxon>
        <taxon>Haemaphysalis</taxon>
    </lineage>
</organism>
<dbReference type="VEuPathDB" id="VectorBase:HLOH_056658"/>
<evidence type="ECO:0000256" key="1">
    <source>
        <dbReference type="SAM" id="MobiDB-lite"/>
    </source>
</evidence>
<protein>
    <submittedName>
        <fullName evidence="2">Uncharacterized protein</fullName>
    </submittedName>
</protein>
<gene>
    <name evidence="2" type="ORF">HPB48_006609</name>
</gene>
<proteinExistence type="predicted"/>
<evidence type="ECO:0000313" key="3">
    <source>
        <dbReference type="Proteomes" id="UP000821853"/>
    </source>
</evidence>
<feature type="compositionally biased region" description="Basic residues" evidence="1">
    <location>
        <begin position="17"/>
        <end position="27"/>
    </location>
</feature>
<reference evidence="2 3" key="1">
    <citation type="journal article" date="2020" name="Cell">
        <title>Large-Scale Comparative Analyses of Tick Genomes Elucidate Their Genetic Diversity and Vector Capacities.</title>
        <authorList>
            <consortium name="Tick Genome and Microbiome Consortium (TIGMIC)"/>
            <person name="Jia N."/>
            <person name="Wang J."/>
            <person name="Shi W."/>
            <person name="Du L."/>
            <person name="Sun Y."/>
            <person name="Zhan W."/>
            <person name="Jiang J.F."/>
            <person name="Wang Q."/>
            <person name="Zhang B."/>
            <person name="Ji P."/>
            <person name="Bell-Sakyi L."/>
            <person name="Cui X.M."/>
            <person name="Yuan T.T."/>
            <person name="Jiang B.G."/>
            <person name="Yang W.F."/>
            <person name="Lam T.T."/>
            <person name="Chang Q.C."/>
            <person name="Ding S.J."/>
            <person name="Wang X.J."/>
            <person name="Zhu J.G."/>
            <person name="Ruan X.D."/>
            <person name="Zhao L."/>
            <person name="Wei J.T."/>
            <person name="Ye R.Z."/>
            <person name="Que T.C."/>
            <person name="Du C.H."/>
            <person name="Zhou Y.H."/>
            <person name="Cheng J.X."/>
            <person name="Dai P.F."/>
            <person name="Guo W.B."/>
            <person name="Han X.H."/>
            <person name="Huang E.J."/>
            <person name="Li L.F."/>
            <person name="Wei W."/>
            <person name="Gao Y.C."/>
            <person name="Liu J.Z."/>
            <person name="Shao H.Z."/>
            <person name="Wang X."/>
            <person name="Wang C.C."/>
            <person name="Yang T.C."/>
            <person name="Huo Q.B."/>
            <person name="Li W."/>
            <person name="Chen H.Y."/>
            <person name="Chen S.E."/>
            <person name="Zhou L.G."/>
            <person name="Ni X.B."/>
            <person name="Tian J.H."/>
            <person name="Sheng Y."/>
            <person name="Liu T."/>
            <person name="Pan Y.S."/>
            <person name="Xia L.Y."/>
            <person name="Li J."/>
            <person name="Zhao F."/>
            <person name="Cao W.C."/>
        </authorList>
    </citation>
    <scope>NUCLEOTIDE SEQUENCE [LARGE SCALE GENOMIC DNA]</scope>
    <source>
        <strain evidence="2">HaeL-2018</strain>
    </source>
</reference>
<accession>A0A9J6GQL4</accession>
<dbReference type="AlphaFoldDB" id="A0A9J6GQL4"/>
<dbReference type="EMBL" id="JABSTR010000008">
    <property type="protein sequence ID" value="KAH9376524.1"/>
    <property type="molecule type" value="Genomic_DNA"/>
</dbReference>
<keyword evidence="3" id="KW-1185">Reference proteome</keyword>
<sequence length="107" mass="11918">MEVGGGLAGERGERTRKTSKYPRHPRRSKEQQGSGAGEEQKRLAVDASRVFLPFGAFIPSTSPRMCLSLLPAQIERYYYSGATRVICAYTRRGRSTRGSFVLFLLST</sequence>